<reference evidence="3 4" key="1">
    <citation type="submission" date="2019-06" db="EMBL/GenBank/DDBJ databases">
        <title>Genomics analysis of Aphanomyces spp. identifies a new class of oomycete effector associated with host adaptation.</title>
        <authorList>
            <person name="Gaulin E."/>
        </authorList>
    </citation>
    <scope>NUCLEOTIDE SEQUENCE [LARGE SCALE GENOMIC DNA]</scope>
    <source>
        <strain evidence="3 4">E</strain>
    </source>
</reference>
<protein>
    <submittedName>
        <fullName evidence="3">Uncharacterized protein</fullName>
    </submittedName>
</protein>
<organism evidence="3 4">
    <name type="scientific">Aphanomyces astaci</name>
    <name type="common">Crayfish plague agent</name>
    <dbReference type="NCBI Taxonomy" id="112090"/>
    <lineage>
        <taxon>Eukaryota</taxon>
        <taxon>Sar</taxon>
        <taxon>Stramenopiles</taxon>
        <taxon>Oomycota</taxon>
        <taxon>Saprolegniomycetes</taxon>
        <taxon>Saprolegniales</taxon>
        <taxon>Verrucalvaceae</taxon>
        <taxon>Aphanomyces</taxon>
    </lineage>
</organism>
<feature type="transmembrane region" description="Helical" evidence="2">
    <location>
        <begin position="759"/>
        <end position="783"/>
    </location>
</feature>
<feature type="transmembrane region" description="Helical" evidence="2">
    <location>
        <begin position="1670"/>
        <end position="1688"/>
    </location>
</feature>
<keyword evidence="2" id="KW-1133">Transmembrane helix</keyword>
<comment type="caution">
    <text evidence="3">The sequence shown here is derived from an EMBL/GenBank/DDBJ whole genome shotgun (WGS) entry which is preliminary data.</text>
</comment>
<feature type="transmembrane region" description="Helical" evidence="2">
    <location>
        <begin position="1759"/>
        <end position="1782"/>
    </location>
</feature>
<accession>A0A6A4ZET0</accession>
<keyword evidence="2" id="KW-0812">Transmembrane</keyword>
<dbReference type="EMBL" id="VJMI01018622">
    <property type="protein sequence ID" value="KAF0710037.1"/>
    <property type="molecule type" value="Genomic_DNA"/>
</dbReference>
<feature type="transmembrane region" description="Helical" evidence="2">
    <location>
        <begin position="713"/>
        <end position="738"/>
    </location>
</feature>
<feature type="transmembrane region" description="Helical" evidence="2">
    <location>
        <begin position="1018"/>
        <end position="1038"/>
    </location>
</feature>
<dbReference type="Proteomes" id="UP000469452">
    <property type="component" value="Unassembled WGS sequence"/>
</dbReference>
<feature type="transmembrane region" description="Helical" evidence="2">
    <location>
        <begin position="1727"/>
        <end position="1747"/>
    </location>
</feature>
<dbReference type="VEuPathDB" id="FungiDB:H257_06911"/>
<name>A0A6A4ZET0_APHAT</name>
<evidence type="ECO:0000313" key="3">
    <source>
        <dbReference type="EMBL" id="KAF0710037.1"/>
    </source>
</evidence>
<evidence type="ECO:0000313" key="4">
    <source>
        <dbReference type="Proteomes" id="UP000469452"/>
    </source>
</evidence>
<evidence type="ECO:0000256" key="1">
    <source>
        <dbReference type="SAM" id="MobiDB-lite"/>
    </source>
</evidence>
<feature type="region of interest" description="Disordered" evidence="1">
    <location>
        <begin position="1"/>
        <end position="43"/>
    </location>
</feature>
<evidence type="ECO:0000256" key="2">
    <source>
        <dbReference type="SAM" id="Phobius"/>
    </source>
</evidence>
<proteinExistence type="predicted"/>
<feature type="transmembrane region" description="Helical" evidence="2">
    <location>
        <begin position="1802"/>
        <end position="1827"/>
    </location>
</feature>
<sequence length="1924" mass="214583">MDKADTDTSEVVIDNYDEPDGDAALPRTTESRQVAQPPGKNGRVYPCSFNQFDNLQDEVMEATDDTAVSGRRQDRASLTGYESKSRFSFTRYANPNASDAPPESTNDAMTKLEVVETGSGITYLVFTLVLSLYYLHLLAPGMSNDLWWAGFNSSGAQSYLIDVFNSQLVFANDNISTSLDLTMHGMVKDYSTYVTPIYVPPVYTRSMYYFSQSNDLASIIHTLKTLSDPDMIATHYCWVDFNRTFEVAHTNRRQQRCALRYADNAAMYWETQCRLTQWGSWMWAFGERFDALMGHALRDTGEGRLWLNRTANAFTTVDAEVALWEHHGLTRYLLQYSNQKDIGIDETIQVVNAFGAVETITIKRAAQESRGAWTTYIMTWGPWNEYMLQSSVVRSDPFHPRFNPPCSYDDYVAAPETYTCYPCDDQHPLTEDDCSMTSESRLLLPQTPSYHLTRTHIGQFGSIDLFLVPVPPSLTKLAGSFTAAVTALLQSNDAFRQAMAAIPNVKVDPVPVTWHSDELLYMGGDPTCSNREPKPFVQSSIAFDQTCSVQDRHTLQLHSLNVLFGLFASSPSPVVDICALCPTLWRPCQGVLAAGVHALTLFQSSLHYSILRDATPTTRDDVVALDPTMIQYAVSEDNWYLLDQSLLSGSNSDLVGSTWDVFGWIYLFEWAEMTREVVSVEGDFHTLKLISDKYKPNIHEAQVLEVPHSSSQYLSVISIAVSVISVVVGILVAIYTVILRGRIVGRNLFQFNRIVGAVWLGRPFLLLRGMTAIIVLSTAPLTFVTRHNMASFEFQPRSLVESMLVAGEATWITYVLNDILLLMSRNAQPHFAPLSAGLSWLIMVSFDVWQPPQAITTLRRSCHIDRILEKLLCQSGSVQLGEVNRALTCLLVQALCSVISFALVAAWHCVRKLKADGGTFNSHLLLSGTASAFLHKDIADTGTWQIDRASCAICGLLAVRDSIFDLKLWLLVHQPDVSQVKWGMKVFDAAELNPVAQTMSSKSQRRLTSHVRMNRRSAVLGLLYMGSTIVGSVTYLTLTKTNLANDFFWANYNSSREHVYLARLFNRELVLRPSEGPIDLTDNRFLDDSNFNITSLTPPTVDMPRSYVSQVQIDQTTKLLTVVRGLRTMDACLAPWISTQYCYLDFQRRWEMANSAARQARCERKYTGNAAVFLESVLRNVQWLQLQTCWGSSVDTAFGSTVQSTNVGRQWWASLPSVAATTLEDEEVIMWQSHDISSFSTDWQNYKTIGLIEMFDVQNAFGVAYPMTLKHTNGTFRRATQTSMKMYWGFASDLWAISEPSNIIYHKSLIRQNADFAFTNVSLEEVLVQNGTIPVSVISGTSGAFSVFRSVIGPFGSVDLKHVPVPPSLVLYVSTVKDSLARQLATSSLFLQAYSRLEYPSQVGYVPVHWLEEGWLYSVGGNLLCHDLSSGYMGGGMRITTGAFTPCGDPLGEFVVASPMALVLATLGTNLTRDNVLWADVEPICAHFVGMDFNDCISSYLDFPRKFLRNATYFPPERAMLSQFQALAKHAKADVQAAAVEVAQYATSDPASPDIHLLRQLLFDESLASFDYVSWLLVFDWVMAIRDVIAFEGDVGNVHAITSRTNAIGSLVNPLEIPVNVAAYIRYACIYVTTVIISVAALATIYLVLAKGYVEGLNLLEINRVAGIVWIGRTILLVRSLSAIGLLSTEVLTLDVVNTFLWGFQSQIIMSSSESNTDKAMRFVKTFLAAGEVSWLGFVLNDIFVVVTQQYTTAYVIKCNFMIWGVSAVLSWVVPATHSATISRECDMPQVDFQLVCRSGTIAIGSFSRFSTLVGLCVGSTVVCYAYERLRRPGLKPPTNDSLLLAASAKYVFDPAKWMDNGVYFLDPSSAAINGILSVRLTHTFYIFDLKSWRLFVIDETPEMRRQKEAQGAFHLLTAIPLIQ</sequence>
<gene>
    <name evidence="3" type="ORF">AaE_012684</name>
</gene>
<feature type="transmembrane region" description="Helical" evidence="2">
    <location>
        <begin position="890"/>
        <end position="910"/>
    </location>
</feature>
<keyword evidence="2" id="KW-0472">Membrane</keyword>
<feature type="transmembrane region" description="Helical" evidence="2">
    <location>
        <begin position="1624"/>
        <end position="1649"/>
    </location>
</feature>